<evidence type="ECO:0000256" key="7">
    <source>
        <dbReference type="ARBA" id="ARBA00023237"/>
    </source>
</evidence>
<dbReference type="InterPro" id="IPR003423">
    <property type="entry name" value="OMP_efflux"/>
</dbReference>
<keyword evidence="7" id="KW-0998">Cell outer membrane</keyword>
<organism evidence="8 9">
    <name type="scientific">Chlorobium limicola</name>
    <dbReference type="NCBI Taxonomy" id="1092"/>
    <lineage>
        <taxon>Bacteria</taxon>
        <taxon>Pseudomonadati</taxon>
        <taxon>Chlorobiota</taxon>
        <taxon>Chlorobiia</taxon>
        <taxon>Chlorobiales</taxon>
        <taxon>Chlorobiaceae</taxon>
        <taxon>Chlorobium/Pelodictyon group</taxon>
        <taxon>Chlorobium</taxon>
    </lineage>
</organism>
<comment type="similarity">
    <text evidence="2">Belongs to the outer membrane factor (OMF) (TC 1.B.17) family.</text>
</comment>
<evidence type="ECO:0000256" key="2">
    <source>
        <dbReference type="ARBA" id="ARBA00007613"/>
    </source>
</evidence>
<dbReference type="PANTHER" id="PTHR30026:SF20">
    <property type="entry name" value="OUTER MEMBRANE PROTEIN TOLC"/>
    <property type="match status" value="1"/>
</dbReference>
<keyword evidence="6" id="KW-0472">Membrane</keyword>
<dbReference type="SUPFAM" id="SSF56954">
    <property type="entry name" value="Outer membrane efflux proteins (OEP)"/>
    <property type="match status" value="1"/>
</dbReference>
<evidence type="ECO:0000256" key="3">
    <source>
        <dbReference type="ARBA" id="ARBA00022448"/>
    </source>
</evidence>
<dbReference type="PANTHER" id="PTHR30026">
    <property type="entry name" value="OUTER MEMBRANE PROTEIN TOLC"/>
    <property type="match status" value="1"/>
</dbReference>
<dbReference type="EMBL" id="LMBR01000220">
    <property type="protein sequence ID" value="KUL20644.1"/>
    <property type="molecule type" value="Genomic_DNA"/>
</dbReference>
<evidence type="ECO:0000256" key="1">
    <source>
        <dbReference type="ARBA" id="ARBA00004442"/>
    </source>
</evidence>
<gene>
    <name evidence="8" type="ORF">ASB62_08645</name>
</gene>
<dbReference type="RefSeq" id="WP_059139495.1">
    <property type="nucleotide sequence ID" value="NZ_LMBR01000220.1"/>
</dbReference>
<dbReference type="GO" id="GO:0009279">
    <property type="term" value="C:cell outer membrane"/>
    <property type="evidence" value="ECO:0007669"/>
    <property type="project" value="UniProtKB-SubCell"/>
</dbReference>
<evidence type="ECO:0000313" key="8">
    <source>
        <dbReference type="EMBL" id="KUL20644.1"/>
    </source>
</evidence>
<keyword evidence="3" id="KW-0813">Transport</keyword>
<protein>
    <submittedName>
        <fullName evidence="8">Transporter</fullName>
    </submittedName>
</protein>
<dbReference type="AlphaFoldDB" id="A0A101J5K5"/>
<dbReference type="Gene3D" id="1.20.1600.10">
    <property type="entry name" value="Outer membrane efflux proteins (OEP)"/>
    <property type="match status" value="1"/>
</dbReference>
<dbReference type="GO" id="GO:1990281">
    <property type="term" value="C:efflux pump complex"/>
    <property type="evidence" value="ECO:0007669"/>
    <property type="project" value="TreeGrafter"/>
</dbReference>
<evidence type="ECO:0000256" key="4">
    <source>
        <dbReference type="ARBA" id="ARBA00022452"/>
    </source>
</evidence>
<comment type="caution">
    <text evidence="8">The sequence shown here is derived from an EMBL/GenBank/DDBJ whole genome shotgun (WGS) entry which is preliminary data.</text>
</comment>
<dbReference type="GO" id="GO:0015562">
    <property type="term" value="F:efflux transmembrane transporter activity"/>
    <property type="evidence" value="ECO:0007669"/>
    <property type="project" value="InterPro"/>
</dbReference>
<dbReference type="InterPro" id="IPR051906">
    <property type="entry name" value="TolC-like"/>
</dbReference>
<proteinExistence type="inferred from homology"/>
<dbReference type="GO" id="GO:0015288">
    <property type="term" value="F:porin activity"/>
    <property type="evidence" value="ECO:0007669"/>
    <property type="project" value="TreeGrafter"/>
</dbReference>
<keyword evidence="4" id="KW-1134">Transmembrane beta strand</keyword>
<accession>A0A101J5K5</accession>
<evidence type="ECO:0000256" key="5">
    <source>
        <dbReference type="ARBA" id="ARBA00022692"/>
    </source>
</evidence>
<dbReference type="OrthoDB" id="596844at2"/>
<dbReference type="Proteomes" id="UP000053937">
    <property type="component" value="Unassembled WGS sequence"/>
</dbReference>
<evidence type="ECO:0000313" key="9">
    <source>
        <dbReference type="Proteomes" id="UP000053937"/>
    </source>
</evidence>
<keyword evidence="5" id="KW-0812">Transmembrane</keyword>
<evidence type="ECO:0000256" key="6">
    <source>
        <dbReference type="ARBA" id="ARBA00023136"/>
    </source>
</evidence>
<comment type="subcellular location">
    <subcellularLocation>
        <location evidence="1">Cell outer membrane</location>
    </subcellularLocation>
</comment>
<dbReference type="Pfam" id="PF02321">
    <property type="entry name" value="OEP"/>
    <property type="match status" value="2"/>
</dbReference>
<name>A0A101J5K5_CHLLI</name>
<sequence length="431" mass="47276">MHRIFFAVRVGIFSLLTLLFFTVPRTLRAVEVLTWPQCVAEAGKAHPDLYSALAAMQQAEADSRITGGQLLPQLSAGLNAAQSGTTENSIASSPAFSWSLSARQLLYDGSKTSRQIAAYKETEKAAGHNYSAVSAEVRFALRSAFTDLLKAEELVTLSREIAERRRKNFRLIGLRYQAGREHIGSLRKAEADLGESEFEVSRAERGLVLARSILASALGRDLRSPIRVKGSFAAEDISTIKPNLALLARENPLVQQLEARRKAARYDLEAAKGAFSPELFLTSSIGRSSIDTLPADEIDWNAAVEFSLPIYGGGTGRAKVARAMAVVSQQNAEEKSGYLQVFDMLEESWKNFLDARQYVAVRRKFLEAAVERATIANAQYSNGLISFNDWVIIEDNLVSAKKEFLNAGADLLIAEAQWVKAKGGGLDDQQK</sequence>
<keyword evidence="9" id="KW-1185">Reference proteome</keyword>
<reference evidence="8 9" key="1">
    <citation type="submission" date="2015-10" db="EMBL/GenBank/DDBJ databases">
        <title>Draft Genome Sequence of Chlorobium limicola strain Frasassi Growing under Artificial Lighting in the Frasassi Cave System.</title>
        <authorList>
            <person name="Mansor M."/>
            <person name="Macalady J."/>
        </authorList>
    </citation>
    <scope>NUCLEOTIDE SEQUENCE [LARGE SCALE GENOMIC DNA]</scope>
    <source>
        <strain evidence="8 9">Frasassi</strain>
    </source>
</reference>